<sequence length="193" mass="21886">MLPRFAYDCYQKLFYPKDIDIIRECVVNGDFARYPTDYDPTDPNRPKVPKFGVRDSLEENASKPGYSDDPNYQPYRDSTGSKRQSFLKKMFGKKDIETGPGNLNSASIDTLQTEEIEMEFTEGGRDSNGRATRPSLSLKPPTAEDRKKSLDKTRKSLQLETGRSSMDIRPSLDLPELTTADGLIGRLSFEQKK</sequence>
<dbReference type="Proteomes" id="UP001165064">
    <property type="component" value="Unassembled WGS sequence"/>
</dbReference>
<proteinExistence type="predicted"/>
<reference evidence="1" key="1">
    <citation type="submission" date="2023-04" db="EMBL/GenBank/DDBJ databases">
        <title>Ambrosiozyma monospora NBRC 10751.</title>
        <authorList>
            <person name="Ichikawa N."/>
            <person name="Sato H."/>
            <person name="Tonouchi N."/>
        </authorList>
    </citation>
    <scope>NUCLEOTIDE SEQUENCE</scope>
    <source>
        <strain evidence="1">NBRC 10751</strain>
    </source>
</reference>
<organism evidence="1 2">
    <name type="scientific">Ambrosiozyma monospora</name>
    <name type="common">Yeast</name>
    <name type="synonym">Endomycopsis monosporus</name>
    <dbReference type="NCBI Taxonomy" id="43982"/>
    <lineage>
        <taxon>Eukaryota</taxon>
        <taxon>Fungi</taxon>
        <taxon>Dikarya</taxon>
        <taxon>Ascomycota</taxon>
        <taxon>Saccharomycotina</taxon>
        <taxon>Pichiomycetes</taxon>
        <taxon>Pichiales</taxon>
        <taxon>Pichiaceae</taxon>
        <taxon>Ambrosiozyma</taxon>
    </lineage>
</organism>
<gene>
    <name evidence="1" type="ORF">Amon02_000503200</name>
</gene>
<evidence type="ECO:0000313" key="1">
    <source>
        <dbReference type="EMBL" id="GME81579.1"/>
    </source>
</evidence>
<evidence type="ECO:0000313" key="2">
    <source>
        <dbReference type="Proteomes" id="UP001165064"/>
    </source>
</evidence>
<comment type="caution">
    <text evidence="1">The sequence shown here is derived from an EMBL/GenBank/DDBJ whole genome shotgun (WGS) entry which is preliminary data.</text>
</comment>
<keyword evidence="2" id="KW-1185">Reference proteome</keyword>
<name>A0ACB5T5H4_AMBMO</name>
<dbReference type="EMBL" id="BSXS01003594">
    <property type="protein sequence ID" value="GME81579.1"/>
    <property type="molecule type" value="Genomic_DNA"/>
</dbReference>
<protein>
    <submittedName>
        <fullName evidence="1">Unnamed protein product</fullName>
    </submittedName>
</protein>
<accession>A0ACB5T5H4</accession>